<protein>
    <submittedName>
        <fullName evidence="2">MSHA biogenesis protein MshJ</fullName>
    </submittedName>
</protein>
<reference evidence="2 3" key="1">
    <citation type="submission" date="2023-08" db="EMBL/GenBank/DDBJ databases">
        <title>Oxalobacteraceae gen .nov., isolated from river sludge outside the plant.</title>
        <authorList>
            <person name="Zhao S.Y."/>
        </authorList>
    </citation>
    <scope>NUCLEOTIDE SEQUENCE [LARGE SCALE GENOMIC DNA]</scope>
    <source>
        <strain evidence="2 3">R-40</strain>
    </source>
</reference>
<keyword evidence="1" id="KW-1133">Transmembrane helix</keyword>
<gene>
    <name evidence="2" type="ORF">Q8A64_07305</name>
</gene>
<evidence type="ECO:0000313" key="2">
    <source>
        <dbReference type="EMBL" id="MDQ9170220.1"/>
    </source>
</evidence>
<keyword evidence="3" id="KW-1185">Reference proteome</keyword>
<accession>A0ABU1BMK0</accession>
<comment type="caution">
    <text evidence="2">The sequence shown here is derived from an EMBL/GenBank/DDBJ whole genome shotgun (WGS) entry which is preliminary data.</text>
</comment>
<name>A0ABU1BMK0_9BURK</name>
<sequence length="239" mass="27170">MKKHWQKLTAKIDGLSLRERVIIFAMIAILAIAVFNALLLDPLFAKQKRLSQQVRTNQTLIGQMQTQMRQTVSDRQDPDAVNRARLKELQQQLERMHTQLVEMEKGLVSPDRMPALLGDILRRDSRLTLLSLKTLPVAPLSENGTVDAGTMVEKVAATAGANIKKAEGNLSDAEPVFRHGVEIVVQGSYMDMLQYMDALESMPWQLFWNKARLRIEEYPKATLTLTLYTLSLDKKWLNL</sequence>
<dbReference type="Proteomes" id="UP001225596">
    <property type="component" value="Unassembled WGS sequence"/>
</dbReference>
<keyword evidence="1" id="KW-0812">Transmembrane</keyword>
<evidence type="ECO:0000313" key="3">
    <source>
        <dbReference type="Proteomes" id="UP001225596"/>
    </source>
</evidence>
<organism evidence="2 3">
    <name type="scientific">Keguizhuia sedimenti</name>
    <dbReference type="NCBI Taxonomy" id="3064264"/>
    <lineage>
        <taxon>Bacteria</taxon>
        <taxon>Pseudomonadati</taxon>
        <taxon>Pseudomonadota</taxon>
        <taxon>Betaproteobacteria</taxon>
        <taxon>Burkholderiales</taxon>
        <taxon>Oxalobacteraceae</taxon>
        <taxon>Keguizhuia</taxon>
    </lineage>
</organism>
<feature type="transmembrane region" description="Helical" evidence="1">
    <location>
        <begin position="21"/>
        <end position="40"/>
    </location>
</feature>
<proteinExistence type="predicted"/>
<dbReference type="RefSeq" id="WP_338436149.1">
    <property type="nucleotide sequence ID" value="NZ_JAUYVH010000003.1"/>
</dbReference>
<keyword evidence="1" id="KW-0472">Membrane</keyword>
<evidence type="ECO:0000256" key="1">
    <source>
        <dbReference type="SAM" id="Phobius"/>
    </source>
</evidence>
<dbReference type="EMBL" id="JAUYVH010000003">
    <property type="protein sequence ID" value="MDQ9170220.1"/>
    <property type="molecule type" value="Genomic_DNA"/>
</dbReference>